<feature type="domain" description="Glycosyl transferase family 28 C-terminal" evidence="5">
    <location>
        <begin position="201"/>
        <end position="291"/>
    </location>
</feature>
<name>A0A9C7G6I3_9BACI</name>
<dbReference type="Proteomes" id="UP000789845">
    <property type="component" value="Unassembled WGS sequence"/>
</dbReference>
<feature type="domain" description="Diacylglycerol glucosyltransferase N-terminal" evidence="6">
    <location>
        <begin position="16"/>
        <end position="181"/>
    </location>
</feature>
<dbReference type="GO" id="GO:0016758">
    <property type="term" value="F:hexosyltransferase activity"/>
    <property type="evidence" value="ECO:0007669"/>
    <property type="project" value="InterPro"/>
</dbReference>
<evidence type="ECO:0000256" key="2">
    <source>
        <dbReference type="ARBA" id="ARBA00006962"/>
    </source>
</evidence>
<dbReference type="GO" id="GO:0016020">
    <property type="term" value="C:membrane"/>
    <property type="evidence" value="ECO:0007669"/>
    <property type="project" value="UniProtKB-SubCell"/>
</dbReference>
<dbReference type="RefSeq" id="WP_230495239.1">
    <property type="nucleotide sequence ID" value="NZ_CAKJTG010000003.1"/>
</dbReference>
<proteinExistence type="inferred from homology"/>
<evidence type="ECO:0000259" key="5">
    <source>
        <dbReference type="Pfam" id="PF04101"/>
    </source>
</evidence>
<dbReference type="GO" id="GO:0009247">
    <property type="term" value="P:glycolipid biosynthetic process"/>
    <property type="evidence" value="ECO:0007669"/>
    <property type="project" value="InterPro"/>
</dbReference>
<dbReference type="Pfam" id="PF04101">
    <property type="entry name" value="Glyco_tran_28_C"/>
    <property type="match status" value="1"/>
</dbReference>
<dbReference type="PANTHER" id="PTHR43025:SF3">
    <property type="entry name" value="MONOGALACTOSYLDIACYLGLYCEROL SYNTHASE 1, CHLOROPLASTIC"/>
    <property type="match status" value="1"/>
</dbReference>
<dbReference type="EC" id="2.4.1.315" evidence="7"/>
<organism evidence="7 8">
    <name type="scientific">Pseudoneobacillus rhizosphaerae</name>
    <dbReference type="NCBI Taxonomy" id="2880968"/>
    <lineage>
        <taxon>Bacteria</taxon>
        <taxon>Bacillati</taxon>
        <taxon>Bacillota</taxon>
        <taxon>Bacilli</taxon>
        <taxon>Bacillales</taxon>
        <taxon>Bacillaceae</taxon>
        <taxon>Pseudoneobacillus</taxon>
    </lineage>
</organism>
<evidence type="ECO:0000256" key="3">
    <source>
        <dbReference type="ARBA" id="ARBA00022676"/>
    </source>
</evidence>
<evidence type="ECO:0000256" key="1">
    <source>
        <dbReference type="ARBA" id="ARBA00004370"/>
    </source>
</evidence>
<keyword evidence="8" id="KW-1185">Reference proteome</keyword>
<dbReference type="InterPro" id="IPR007235">
    <property type="entry name" value="Glyco_trans_28_C"/>
</dbReference>
<evidence type="ECO:0000259" key="6">
    <source>
        <dbReference type="Pfam" id="PF06925"/>
    </source>
</evidence>
<evidence type="ECO:0000313" key="8">
    <source>
        <dbReference type="Proteomes" id="UP000789845"/>
    </source>
</evidence>
<dbReference type="InterPro" id="IPR009695">
    <property type="entry name" value="Diacylglyc_glucosyltr_N"/>
</dbReference>
<evidence type="ECO:0000313" key="7">
    <source>
        <dbReference type="EMBL" id="CAG9606966.1"/>
    </source>
</evidence>
<keyword evidence="3 7" id="KW-0328">Glycosyltransferase</keyword>
<accession>A0A9C7G6I3</accession>
<dbReference type="PANTHER" id="PTHR43025">
    <property type="entry name" value="MONOGALACTOSYLDIACYLGLYCEROL SYNTHASE"/>
    <property type="match status" value="1"/>
</dbReference>
<dbReference type="InterPro" id="IPR050519">
    <property type="entry name" value="Glycosyltransf_28_UgtP"/>
</dbReference>
<dbReference type="Gene3D" id="3.40.50.2000">
    <property type="entry name" value="Glycogen Phosphorylase B"/>
    <property type="match status" value="2"/>
</dbReference>
<dbReference type="Pfam" id="PF06925">
    <property type="entry name" value="MGDG_synth"/>
    <property type="match status" value="1"/>
</dbReference>
<gene>
    <name evidence="7" type="primary">ugtP</name>
    <name evidence="7" type="ORF">NEOCIP111885_00654</name>
</gene>
<dbReference type="AlphaFoldDB" id="A0A9C7G6I3"/>
<reference evidence="7" key="1">
    <citation type="submission" date="2021-10" db="EMBL/GenBank/DDBJ databases">
        <authorList>
            <person name="Criscuolo A."/>
        </authorList>
    </citation>
    <scope>NUCLEOTIDE SEQUENCE</scope>
    <source>
        <strain evidence="7">CIP111885</strain>
    </source>
</reference>
<comment type="caution">
    <text evidence="7">The sequence shown here is derived from an EMBL/GenBank/DDBJ whole genome shotgun (WGS) entry which is preliminary data.</text>
</comment>
<sequence>MKKILFFPLLRMPSGHHQVADTIAGYLQRRDSTILCKKIDLMSAWNPTVERIVTNTYLEWIHYFPRNYAWVYKHMANKSNTGRSYKYYDFLFMKKMKQIIAEEKPDLIVCTHGFPSYFLSQLKSKHQCPIPVINVYTDFFINDVWGREGIDYHFVPSQAVKNNLMNRNGIPDNQIIVTGIPTDEQFEKQLTPLEATSKIKVLVSGGSVGLGNIAELLKQQSNESEVEYFVLCGKNKKLYQKIENLHYQNIHPLPYISSREKMNELYSNVDAIITKPGGVTISEALKKGQPIFIHSALPGQEEINLKLLKELNLVQILKENLSLDDQVMNYFKDETVKDQFQASLQAYLREIKGGSPNEIATFIQDVIDFNREDALKGSARKIN</sequence>
<dbReference type="SUPFAM" id="SSF53756">
    <property type="entry name" value="UDP-Glycosyltransferase/glycogen phosphorylase"/>
    <property type="match status" value="1"/>
</dbReference>
<comment type="similarity">
    <text evidence="2">Belongs to the glycosyltransferase 28 family.</text>
</comment>
<dbReference type="EMBL" id="CAKJTG010000003">
    <property type="protein sequence ID" value="CAG9606966.1"/>
    <property type="molecule type" value="Genomic_DNA"/>
</dbReference>
<evidence type="ECO:0000256" key="4">
    <source>
        <dbReference type="ARBA" id="ARBA00022679"/>
    </source>
</evidence>
<keyword evidence="4 7" id="KW-0808">Transferase</keyword>
<protein>
    <submittedName>
        <fullName evidence="7">Processive diacylglycerol beta-glucosyltransferase</fullName>
        <ecNumber evidence="7">2.4.1.315</ecNumber>
    </submittedName>
</protein>
<comment type="subcellular location">
    <subcellularLocation>
        <location evidence="1">Membrane</location>
    </subcellularLocation>
</comment>